<keyword evidence="5" id="KW-1185">Reference proteome</keyword>
<dbReference type="PANTHER" id="PTHR45527">
    <property type="entry name" value="NONRIBOSOMAL PEPTIDE SYNTHETASE"/>
    <property type="match status" value="1"/>
</dbReference>
<name>A0ABS8NR57_9XANT</name>
<sequence>LLGVAQVGRHDHFFELGGHSLLAIQLVSALRRTLGREVPLGRLFEHPTLAGFAATLDDSTHSTLGSVVPADRSAALPLSWAQQRLWF</sequence>
<dbReference type="Proteomes" id="UP001430396">
    <property type="component" value="Unassembled WGS sequence"/>
</dbReference>
<dbReference type="InterPro" id="IPR009081">
    <property type="entry name" value="PP-bd_ACP"/>
</dbReference>
<comment type="caution">
    <text evidence="4">The sequence shown here is derived from an EMBL/GenBank/DDBJ whole genome shotgun (WGS) entry which is preliminary data.</text>
</comment>
<evidence type="ECO:0000256" key="1">
    <source>
        <dbReference type="ARBA" id="ARBA00022450"/>
    </source>
</evidence>
<dbReference type="InterPro" id="IPR036736">
    <property type="entry name" value="ACP-like_sf"/>
</dbReference>
<protein>
    <recommendedName>
        <fullName evidence="3">Carrier domain-containing protein</fullName>
    </recommendedName>
</protein>
<keyword evidence="2" id="KW-0597">Phosphoprotein</keyword>
<dbReference type="SUPFAM" id="SSF47336">
    <property type="entry name" value="ACP-like"/>
    <property type="match status" value="1"/>
</dbReference>
<dbReference type="PROSITE" id="PS50075">
    <property type="entry name" value="CARRIER"/>
    <property type="match status" value="1"/>
</dbReference>
<dbReference type="PROSITE" id="PS00012">
    <property type="entry name" value="PHOSPHOPANTETHEINE"/>
    <property type="match status" value="1"/>
</dbReference>
<dbReference type="PANTHER" id="PTHR45527:SF1">
    <property type="entry name" value="FATTY ACID SYNTHASE"/>
    <property type="match status" value="1"/>
</dbReference>
<dbReference type="RefSeq" id="WP_230434006.1">
    <property type="nucleotide sequence ID" value="NZ_JAFFQH010000046.1"/>
</dbReference>
<keyword evidence="1" id="KW-0596">Phosphopantetheine</keyword>
<evidence type="ECO:0000313" key="5">
    <source>
        <dbReference type="Proteomes" id="UP001430396"/>
    </source>
</evidence>
<organism evidence="4 5">
    <name type="scientific">Xanthomonas melonis</name>
    <dbReference type="NCBI Taxonomy" id="56456"/>
    <lineage>
        <taxon>Bacteria</taxon>
        <taxon>Pseudomonadati</taxon>
        <taxon>Pseudomonadota</taxon>
        <taxon>Gammaproteobacteria</taxon>
        <taxon>Lysobacterales</taxon>
        <taxon>Lysobacteraceae</taxon>
        <taxon>Xanthomonas</taxon>
    </lineage>
</organism>
<dbReference type="EMBL" id="JAFFQI010000062">
    <property type="protein sequence ID" value="MCD0264919.1"/>
    <property type="molecule type" value="Genomic_DNA"/>
</dbReference>
<proteinExistence type="predicted"/>
<accession>A0ABS8NR57</accession>
<feature type="non-terminal residue" evidence="4">
    <location>
        <position position="1"/>
    </location>
</feature>
<dbReference type="Gene3D" id="3.40.50.1820">
    <property type="entry name" value="alpha/beta hydrolase"/>
    <property type="match status" value="1"/>
</dbReference>
<evidence type="ECO:0000313" key="4">
    <source>
        <dbReference type="EMBL" id="MCD0264919.1"/>
    </source>
</evidence>
<feature type="domain" description="Carrier" evidence="3">
    <location>
        <begin position="1"/>
        <end position="60"/>
    </location>
</feature>
<dbReference type="InterPro" id="IPR020806">
    <property type="entry name" value="PKS_PP-bd"/>
</dbReference>
<reference evidence="4" key="1">
    <citation type="submission" date="2021-02" db="EMBL/GenBank/DDBJ databases">
        <title>Copper resistance gene diversity in local Xanthomonas species at agrochemical polluted sites in Trinidad, Trinidad and Tobago.</title>
        <authorList>
            <person name="Ramnarine S.D.B.J."/>
            <person name="Ramsubhag A."/>
            <person name="Jayaraman J."/>
        </authorList>
    </citation>
    <scope>NUCLEOTIDE SEQUENCE</scope>
    <source>
        <strain evidence="4">CaNP6A</strain>
    </source>
</reference>
<feature type="non-terminal residue" evidence="4">
    <location>
        <position position="87"/>
    </location>
</feature>
<dbReference type="InterPro" id="IPR029058">
    <property type="entry name" value="AB_hydrolase_fold"/>
</dbReference>
<dbReference type="Pfam" id="PF00550">
    <property type="entry name" value="PP-binding"/>
    <property type="match status" value="1"/>
</dbReference>
<dbReference type="SMART" id="SM00823">
    <property type="entry name" value="PKS_PP"/>
    <property type="match status" value="1"/>
</dbReference>
<evidence type="ECO:0000256" key="2">
    <source>
        <dbReference type="ARBA" id="ARBA00022553"/>
    </source>
</evidence>
<dbReference type="InterPro" id="IPR006162">
    <property type="entry name" value="Ppantetheine_attach_site"/>
</dbReference>
<gene>
    <name evidence="4" type="ORF">JWH11_00285</name>
</gene>
<evidence type="ECO:0000259" key="3">
    <source>
        <dbReference type="PROSITE" id="PS50075"/>
    </source>
</evidence>